<dbReference type="Proteomes" id="UP000596248">
    <property type="component" value="Chromosome"/>
</dbReference>
<evidence type="ECO:0000256" key="1">
    <source>
        <dbReference type="SAM" id="Phobius"/>
    </source>
</evidence>
<sequence length="134" mass="14988">MVTYFKGCTGSLIGSTLVYFLLIHNPLENIKLLAIITPFIFIGGIFGYFLFQILHAKNIISYWLGLFSFALLGGLFALILQFFLPFPYQLTLITVFGSITFFLSQLIKNVVLSRVLAVIGPLISLILGFATRQM</sequence>
<keyword evidence="3" id="KW-1185">Reference proteome</keyword>
<dbReference type="RefSeq" id="WP_203254788.1">
    <property type="nucleotide sequence ID" value="NZ_CP069127.1"/>
</dbReference>
<keyword evidence="1" id="KW-0812">Transmembrane</keyword>
<feature type="transmembrane region" description="Helical" evidence="1">
    <location>
        <begin position="86"/>
        <end position="104"/>
    </location>
</feature>
<feature type="transmembrane region" description="Helical" evidence="1">
    <location>
        <begin position="30"/>
        <end position="50"/>
    </location>
</feature>
<name>A0ABX7FI46_BRECH</name>
<keyword evidence="1" id="KW-1133">Transmembrane helix</keyword>
<feature type="transmembrane region" description="Helical" evidence="1">
    <location>
        <begin position="7"/>
        <end position="24"/>
    </location>
</feature>
<feature type="transmembrane region" description="Helical" evidence="1">
    <location>
        <begin position="62"/>
        <end position="80"/>
    </location>
</feature>
<reference evidence="2 3" key="1">
    <citation type="submission" date="2021-01" db="EMBL/GenBank/DDBJ databases">
        <title>Identification of strong promoters based on the transcriptome of Brevibacillus choshinensis.</title>
        <authorList>
            <person name="Yao D."/>
            <person name="Zhang K."/>
            <person name="Wu J."/>
        </authorList>
    </citation>
    <scope>NUCLEOTIDE SEQUENCE [LARGE SCALE GENOMIC DNA]</scope>
    <source>
        <strain evidence="2 3">HPD31-SP3</strain>
    </source>
</reference>
<evidence type="ECO:0000313" key="3">
    <source>
        <dbReference type="Proteomes" id="UP000596248"/>
    </source>
</evidence>
<evidence type="ECO:0000313" key="2">
    <source>
        <dbReference type="EMBL" id="QRG65270.1"/>
    </source>
</evidence>
<proteinExistence type="predicted"/>
<dbReference type="EMBL" id="CP069127">
    <property type="protein sequence ID" value="QRG65270.1"/>
    <property type="molecule type" value="Genomic_DNA"/>
</dbReference>
<evidence type="ECO:0008006" key="4">
    <source>
        <dbReference type="Google" id="ProtNLM"/>
    </source>
</evidence>
<protein>
    <recommendedName>
        <fullName evidence="4">DUF368 domain-containing protein</fullName>
    </recommendedName>
</protein>
<gene>
    <name evidence="2" type="ORF">JNE38_16640</name>
</gene>
<organism evidence="2 3">
    <name type="scientific">Brevibacillus choshinensis</name>
    <dbReference type="NCBI Taxonomy" id="54911"/>
    <lineage>
        <taxon>Bacteria</taxon>
        <taxon>Bacillati</taxon>
        <taxon>Bacillota</taxon>
        <taxon>Bacilli</taxon>
        <taxon>Bacillales</taxon>
        <taxon>Paenibacillaceae</taxon>
        <taxon>Brevibacillus</taxon>
    </lineage>
</organism>
<accession>A0ABX7FI46</accession>
<feature type="transmembrane region" description="Helical" evidence="1">
    <location>
        <begin position="111"/>
        <end position="130"/>
    </location>
</feature>
<keyword evidence="1" id="KW-0472">Membrane</keyword>